<dbReference type="AlphaFoldDB" id="A0A1G4WZF4"/>
<name>A0A1G4WZF4_9MYCO</name>
<reference evidence="2" key="1">
    <citation type="submission" date="2016-10" db="EMBL/GenBank/DDBJ databases">
        <authorList>
            <person name="Varghese N."/>
            <person name="Submissions S."/>
        </authorList>
    </citation>
    <scope>NUCLEOTIDE SEQUENCE [LARGE SCALE GENOMIC DNA]</scope>
    <source>
        <strain evidence="2">UNC267MFSha1.1M11</strain>
    </source>
</reference>
<evidence type="ECO:0000313" key="2">
    <source>
        <dbReference type="Proteomes" id="UP000199707"/>
    </source>
</evidence>
<evidence type="ECO:0000313" key="1">
    <source>
        <dbReference type="EMBL" id="SCX32918.1"/>
    </source>
</evidence>
<dbReference type="STRING" id="1502745.SAMN02799620_05741"/>
<accession>A0A1G4WZF4</accession>
<gene>
    <name evidence="1" type="ORF">SAMN02799620_05741</name>
</gene>
<dbReference type="RefSeq" id="WP_139170251.1">
    <property type="nucleotide sequence ID" value="NZ_FMUB01000016.1"/>
</dbReference>
<dbReference type="Proteomes" id="UP000199707">
    <property type="component" value="Unassembled WGS sequence"/>
</dbReference>
<organism evidence="1 2">
    <name type="scientific">Mycolicibacterium fluoranthenivorans</name>
    <dbReference type="NCBI Taxonomy" id="258505"/>
    <lineage>
        <taxon>Bacteria</taxon>
        <taxon>Bacillati</taxon>
        <taxon>Actinomycetota</taxon>
        <taxon>Actinomycetes</taxon>
        <taxon>Mycobacteriales</taxon>
        <taxon>Mycobacteriaceae</taxon>
        <taxon>Mycolicibacterium</taxon>
    </lineage>
</organism>
<dbReference type="EMBL" id="FMUB01000016">
    <property type="protein sequence ID" value="SCX32918.1"/>
    <property type="molecule type" value="Genomic_DNA"/>
</dbReference>
<proteinExistence type="predicted"/>
<sequence length="90" mass="9596">MLHLTGNAPHATLLTTQKLSPERIDAAMRFVRRTGILSYPRLSSAARLQFVVSALVADDSGRGDPATVSAALIDPSIVTVAQRIITESLP</sequence>
<protein>
    <submittedName>
        <fullName evidence="1">Uncharacterized protein</fullName>
    </submittedName>
</protein>